<evidence type="ECO:0000313" key="4">
    <source>
        <dbReference type="Proteomes" id="UP000177894"/>
    </source>
</evidence>
<feature type="coiled-coil region" evidence="1">
    <location>
        <begin position="1741"/>
        <end position="1768"/>
    </location>
</feature>
<feature type="coiled-coil region" evidence="1">
    <location>
        <begin position="533"/>
        <end position="560"/>
    </location>
</feature>
<dbReference type="InterPro" id="IPR046207">
    <property type="entry name" value="DUF6240"/>
</dbReference>
<gene>
    <name evidence="2" type="ORF">BJL90_07225</name>
    <name evidence="3" type="ORF">CLFO_03390</name>
</gene>
<feature type="coiled-coil region" evidence="1">
    <location>
        <begin position="922"/>
        <end position="949"/>
    </location>
</feature>
<evidence type="ECO:0000313" key="5">
    <source>
        <dbReference type="Proteomes" id="UP000192478"/>
    </source>
</evidence>
<evidence type="ECO:0000313" key="3">
    <source>
        <dbReference type="EMBL" id="ARE86023.1"/>
    </source>
</evidence>
<reference evidence="3 5" key="2">
    <citation type="submission" date="2017-03" db="EMBL/GenBank/DDBJ databases">
        <title>Complete sequence of Clostridium formicaceticum DSM 92.</title>
        <authorList>
            <person name="Poehlein A."/>
            <person name="Karl M."/>
            <person name="Bengelsdorf F.R."/>
            <person name="Duerre P."/>
            <person name="Daniel R."/>
        </authorList>
    </citation>
    <scope>NUCLEOTIDE SEQUENCE [LARGE SCALE GENOMIC DNA]</scope>
    <source>
        <strain evidence="3 5">DSM 92</strain>
    </source>
</reference>
<evidence type="ECO:0008006" key="6">
    <source>
        <dbReference type="Google" id="ProtNLM"/>
    </source>
</evidence>
<keyword evidence="1" id="KW-0175">Coiled coil</keyword>
<dbReference type="EMBL" id="CP017603">
    <property type="protein sequence ID" value="AOY75703.1"/>
    <property type="molecule type" value="Genomic_DNA"/>
</dbReference>
<dbReference type="EMBL" id="CP020559">
    <property type="protein sequence ID" value="ARE86023.1"/>
    <property type="molecule type" value="Genomic_DNA"/>
</dbReference>
<organism evidence="3 5">
    <name type="scientific">Clostridium formicaceticum</name>
    <dbReference type="NCBI Taxonomy" id="1497"/>
    <lineage>
        <taxon>Bacteria</taxon>
        <taxon>Bacillati</taxon>
        <taxon>Bacillota</taxon>
        <taxon>Clostridia</taxon>
        <taxon>Eubacteriales</taxon>
        <taxon>Clostridiaceae</taxon>
        <taxon>Clostridium</taxon>
    </lineage>
</organism>
<sequence>MNSNIFQKLTLGIRHQHYGKSAESFKIKGTLVHKEANHITLHLGDNKMLEVQLKGDIEGEIGETVVVDKKDFVKSKLYDESDTKVLDEISEEESEAELLRKLDIPVNETTKNALTVLEKHGMKISKENIQAFVSAKEHLEQVVEGLDYDTAIKLLKKNVDISEEALQKLAVGIQEVKGEKEGFSLRKLFMRKKELSTEDAEKISMRLYGSKMGKDIIDTMKALHKAEMDITKKNIHRIHDVIRKVDDLQDIKEETIIDAVKNKIDATVDYLYKLKNAVVKGKIQPQKHIGQAVANLYETTSYRAPQVTEKDLRTMEEDIRELLAREEVKATEEAVRLSKDFVKAGLDLTKANIEKVQEIKEAIKELKDHLNYEKTAELLGNGIEVEKEEITELVKQIKESEDEKIKRSEGTEKVTEEASVKETSREMIEEIKELMKSIENKIPQTTDEKALHELKKKVAELKDKIVEVEKLKIPEVAEKEKNEMLQQLKNIMIEVENIRNQEDMKKIQAEKISVEKTEGEKEKSEDTEIEKPLGELVEKIREKEIEVKNLLGKLEKLEKVENEKLIELIKEEKSINIKTLMALVDKREKTLKFSKASEGLEVSRVSSAEARVVADTSLRLAKMLNQLKDLKFDTVAFQMNNKLPMTLKTLSTSQELLEVREEVQHLTEKSGETAAKEVEKLQERSQGLAKHLQQYMKETVKLPKIAMANTMEAIKSFIDKNGEKLGLTAENKDIEAVQALVKNSIPLSKENIAKLYETNLHVENITENLTTTTVDKSLQEGLQLEEVEVKDLAEYIENQTVKEMPKEATQEVAKKAAEEIKEISRETVKEISVEIDKHLKEIKIKAAELEEKMPREAFEAVKEAVAKLKVPEIEGKEEKKILQQLKDAIVEVEKIKPQEHAMKTDEERINVEKMLTEVVEKLEEKEVIIKNLLGKLEKLEQVESEKSNNIKTLKFSKASEGLEVSRVSSAEARVVTDTSLRLAKMLNQLKDLKFDTVAFQMNNKLPMTLKTLSTSQELLEVREEVQHLTEKSGETAAKEVEKLQERSQGLAKHLQQYMKETVKLPKIAMANTMEAIKSFIDKNGEKLGLTAENKDIEAVQALVKNSIPLSKENIAKLYETNLHVENITENLTTTTVDKSLQEGLQLEEVEVKDLAEYIENQTVKEMPKEATQEVAKKAAEEIKEISRETVKEISVEIDKHLKEIKIKAAELEEKMPREAFEAVKEAVAKLKVPEIEGKEEKKILQQLKDLIVEVEEMKVQENTEEVSAEKIGSVKTEIEKIKMEQAEIKQTDVKGVQIQSQKTGVERRIAREKEEVLQQVKDAIAEIEKLQPQENKEKVDVVETIDPEQGKVGTKALSLGFQRLEMLERLEKIEMGTLIFQIKNQLPMTIEALELSQKLLQGEIEAIEMQEGTQLRFPKELPLGTDIIIKNYLKENTPQLGAIAEEKNIKEVIRNLLENNLSLNRSNLQKVYQFQKHLEAIKEGLTTDLLEKIEVQGMTLDKILLKDLRDFIEREIPADLLQEENVLKDEMLKGLLQSMEGITYQQKDSILSLLLKNAIPVTLKEVQNLSFFLGNQQQIGYQMKEILKAIEKSPRKEIKEVAFKMRELLREVDEALKVGKIEGNRPYEEFGRLLKQLETKTHLLDNESKTSLQKSGEKLLDSLEIQMHLNKEDTVLQLPVMMGDQLKNLQIYIMKDKKGSKKIDPRDMSILLNFDTNTMGNVNVYVGVNYKRVVMKMGLNHQEDQQLIAKYENQLKELLQEMGYELKDLSFRVEEEQHILTMADEVATNEKRKKSLLDVKI</sequence>
<evidence type="ECO:0000256" key="1">
    <source>
        <dbReference type="SAM" id="Coils"/>
    </source>
</evidence>
<protein>
    <recommendedName>
        <fullName evidence="6">Flagellar hook-length control protein-like C-terminal domain-containing protein</fullName>
    </recommendedName>
</protein>
<dbReference type="Proteomes" id="UP000192478">
    <property type="component" value="Chromosome"/>
</dbReference>
<proteinExistence type="predicted"/>
<feature type="coiled-coil region" evidence="1">
    <location>
        <begin position="806"/>
        <end position="852"/>
    </location>
</feature>
<dbReference type="RefSeq" id="WP_070965928.1">
    <property type="nucleotide sequence ID" value="NZ_CP017603.1"/>
</dbReference>
<evidence type="ECO:0000313" key="2">
    <source>
        <dbReference type="EMBL" id="AOY75703.1"/>
    </source>
</evidence>
<keyword evidence="4" id="KW-1185">Reference proteome</keyword>
<dbReference type="Pfam" id="PF19753">
    <property type="entry name" value="DUF6240"/>
    <property type="match status" value="3"/>
</dbReference>
<feature type="coiled-coil region" evidence="1">
    <location>
        <begin position="1168"/>
        <end position="1214"/>
    </location>
</feature>
<accession>A0AAC9WEU8</accession>
<feature type="coiled-coil region" evidence="1">
    <location>
        <begin position="346"/>
        <end position="501"/>
    </location>
</feature>
<reference evidence="2 4" key="1">
    <citation type="submission" date="2016-10" db="EMBL/GenBank/DDBJ databases">
        <title>Complete Genome Sequence of Acetogen Clostridium formicoaceticum ATCC 27076.</title>
        <authorList>
            <person name="Bao T."/>
            <person name="Cheng C."/>
            <person name="Zhao J."/>
            <person name="Yang S.-T."/>
            <person name="Wang J."/>
            <person name="Wang M."/>
        </authorList>
    </citation>
    <scope>NUCLEOTIDE SEQUENCE [LARGE SCALE GENOMIC DNA]</scope>
    <source>
        <strain evidence="2 4">ATCC 27076</strain>
    </source>
</reference>
<dbReference type="Proteomes" id="UP000177894">
    <property type="component" value="Chromosome"/>
</dbReference>
<name>A0AAC9WEU8_9CLOT</name>
<dbReference type="KEGG" id="cfm:BJL90_07225"/>